<proteinExistence type="predicted"/>
<feature type="domain" description="Microtubule-associated protein 10 C-terminal" evidence="2">
    <location>
        <begin position="529"/>
        <end position="888"/>
    </location>
</feature>
<dbReference type="GO" id="GO:0030496">
    <property type="term" value="C:midbody"/>
    <property type="evidence" value="ECO:0007669"/>
    <property type="project" value="TreeGrafter"/>
</dbReference>
<feature type="region of interest" description="Disordered" evidence="1">
    <location>
        <begin position="510"/>
        <end position="534"/>
    </location>
</feature>
<protein>
    <submittedName>
        <fullName evidence="4">Microtubule-associated protein 10</fullName>
    </submittedName>
</protein>
<evidence type="ECO:0000313" key="4">
    <source>
        <dbReference type="RefSeq" id="XP_021025744.1"/>
    </source>
</evidence>
<dbReference type="InterPro" id="IPR039302">
    <property type="entry name" value="MAP10"/>
</dbReference>
<dbReference type="GO" id="GO:0008017">
    <property type="term" value="F:microtubule binding"/>
    <property type="evidence" value="ECO:0007669"/>
    <property type="project" value="InterPro"/>
</dbReference>
<feature type="region of interest" description="Disordered" evidence="1">
    <location>
        <begin position="312"/>
        <end position="356"/>
    </location>
</feature>
<dbReference type="Pfam" id="PF14924">
    <property type="entry name" value="MAP10_N"/>
    <property type="match status" value="1"/>
</dbReference>
<dbReference type="PANTHER" id="PTHR21831">
    <property type="entry name" value="MICROTUBULE-ASSOCIATED PROTEIN 10"/>
    <property type="match status" value="1"/>
</dbReference>
<feature type="compositionally biased region" description="Polar residues" evidence="1">
    <location>
        <begin position="612"/>
        <end position="625"/>
    </location>
</feature>
<feature type="compositionally biased region" description="Polar residues" evidence="1">
    <location>
        <begin position="663"/>
        <end position="677"/>
    </location>
</feature>
<keyword evidence="3" id="KW-1185">Reference proteome</keyword>
<dbReference type="Proteomes" id="UP000515126">
    <property type="component" value="Chromosome 8"/>
</dbReference>
<dbReference type="PANTHER" id="PTHR21831:SF2">
    <property type="entry name" value="MICROTUBULE-ASSOCIATED PROTEIN 10"/>
    <property type="match status" value="1"/>
</dbReference>
<feature type="compositionally biased region" description="Polar residues" evidence="1">
    <location>
        <begin position="779"/>
        <end position="788"/>
    </location>
</feature>
<dbReference type="GO" id="GO:0031122">
    <property type="term" value="P:cytoplasmic microtubule organization"/>
    <property type="evidence" value="ECO:0007669"/>
    <property type="project" value="TreeGrafter"/>
</dbReference>
<dbReference type="RefSeq" id="XP_021025744.1">
    <property type="nucleotide sequence ID" value="XM_021170085.1"/>
</dbReference>
<dbReference type="GO" id="GO:0005881">
    <property type="term" value="C:cytoplasmic microtubule"/>
    <property type="evidence" value="ECO:0007669"/>
    <property type="project" value="TreeGrafter"/>
</dbReference>
<evidence type="ECO:0000313" key="3">
    <source>
        <dbReference type="Proteomes" id="UP000515126"/>
    </source>
</evidence>
<feature type="region of interest" description="Disordered" evidence="1">
    <location>
        <begin position="568"/>
        <end position="596"/>
    </location>
</feature>
<name>A0A6P5Q1S9_MUSCR</name>
<feature type="region of interest" description="Disordered" evidence="1">
    <location>
        <begin position="401"/>
        <end position="456"/>
    </location>
</feature>
<feature type="compositionally biased region" description="Low complexity" evidence="1">
    <location>
        <begin position="407"/>
        <end position="417"/>
    </location>
</feature>
<organism evidence="3 4">
    <name type="scientific">Mus caroli</name>
    <name type="common">Ryukyu mouse</name>
    <name type="synonym">Ricefield mouse</name>
    <dbReference type="NCBI Taxonomy" id="10089"/>
    <lineage>
        <taxon>Eukaryota</taxon>
        <taxon>Metazoa</taxon>
        <taxon>Chordata</taxon>
        <taxon>Craniata</taxon>
        <taxon>Vertebrata</taxon>
        <taxon>Euteleostomi</taxon>
        <taxon>Mammalia</taxon>
        <taxon>Eutheria</taxon>
        <taxon>Euarchontoglires</taxon>
        <taxon>Glires</taxon>
        <taxon>Rodentia</taxon>
        <taxon>Myomorpha</taxon>
        <taxon>Muroidea</taxon>
        <taxon>Muridae</taxon>
        <taxon>Murinae</taxon>
        <taxon>Mus</taxon>
        <taxon>Mus</taxon>
    </lineage>
</organism>
<reference evidence="4" key="1">
    <citation type="submission" date="2025-08" db="UniProtKB">
        <authorList>
            <consortium name="RefSeq"/>
        </authorList>
    </citation>
    <scope>IDENTIFICATION</scope>
</reference>
<dbReference type="GO" id="GO:0005813">
    <property type="term" value="C:centrosome"/>
    <property type="evidence" value="ECO:0007669"/>
    <property type="project" value="TreeGrafter"/>
</dbReference>
<feature type="compositionally biased region" description="Polar residues" evidence="1">
    <location>
        <begin position="824"/>
        <end position="842"/>
    </location>
</feature>
<feature type="compositionally biased region" description="Acidic residues" evidence="1">
    <location>
        <begin position="851"/>
        <end position="860"/>
    </location>
</feature>
<sequence>MAATAAGRLFSLELLVDWVRLETGLSPCAASPAVAFRLLDFPPLLVFPPAAPGPEPQRGAISFGRGKACLLRLHPAALRRPRLRAALLQLPAGPTSAPRLVGACDVLLVPSLGQRGVFALRGPEAERVGELALFYRLTELGRFPPGVPQLRGLLSPACIMGSEALEVSEPRTKETSKPCTKDTSARCLQCVSNARLLEASEPCAKDTNSWSAGDSDASAVQKSWEEAVLHSKASSGDMASAPCSPAPSGRTVSSVSQEVTELDFETNTFCPPPLYYTHLTQEKTPSARVEITIEPQRNEPEDLDDIFPETKLVSPPLKPAKHTRSAVQESPPVLPNLPQTQGPGEANEAPSPSQIEQSPVNAIRQLPLLNALLIELSLLCNQPMASPTQVHPHLAWLYRGEHKGPDPSTKSTSPSESKSNKLSVRENEKLVNPQSKKNPKGHPKISGSPPPKVTKGRLLYGLTNTLRLRLQQTNPNMLVVHEKREQYRRSQIQAVGPKLRIPSWKGKVSSLAAESQMSPQLPADTPTDSNGKLPSLAVQNQLLPQLPGDESLDSNGSFVEGSDTSMQISAGFDESSTTKEVKQSHAMKQEMVDQSENRTVVTALRAPVSPAGSVTTERSQSNSFGGNWKKKVPSPGLSLQEPTVDKTVNEGKDSRQVKAISAADTSENRPTSRKSSCESISELLYLDGFTSPCYSEDFCTTENNSRSLPAPDSSTGAEHVQKGSRASKSSEARLSTRKNSSEASSVLTPPFSAGSPVCSHKRSRVLKIRDSLEEAASLSTSDFSSQWTNEKENQADPGSSKVTRKGRDSSTKLKVRAGHKSSEKSQSPRTSQVSSYEPSNLSELELKAIDDSDSADFQEEEDGLGSLRISRQCKDICELVINKLPGYTV</sequence>
<feature type="region of interest" description="Disordered" evidence="1">
    <location>
        <begin position="608"/>
        <end position="677"/>
    </location>
</feature>
<dbReference type="GO" id="GO:0097431">
    <property type="term" value="C:mitotic spindle pole"/>
    <property type="evidence" value="ECO:0007669"/>
    <property type="project" value="TreeGrafter"/>
</dbReference>
<feature type="compositionally biased region" description="Polar residues" evidence="1">
    <location>
        <begin position="700"/>
        <end position="716"/>
    </location>
</feature>
<dbReference type="GeneID" id="110300036"/>
<dbReference type="GO" id="GO:0032467">
    <property type="term" value="P:positive regulation of cytokinesis"/>
    <property type="evidence" value="ECO:0007669"/>
    <property type="project" value="TreeGrafter"/>
</dbReference>
<evidence type="ECO:0000259" key="2">
    <source>
        <dbReference type="Pfam" id="PF14925"/>
    </source>
</evidence>
<dbReference type="GO" id="GO:1990023">
    <property type="term" value="C:mitotic spindle midzone"/>
    <property type="evidence" value="ECO:0007669"/>
    <property type="project" value="TreeGrafter"/>
</dbReference>
<feature type="compositionally biased region" description="Basic and acidic residues" evidence="1">
    <location>
        <begin position="576"/>
        <end position="591"/>
    </location>
</feature>
<dbReference type="InterPro" id="IPR026679">
    <property type="entry name" value="MAP10_C-term"/>
</dbReference>
<feature type="compositionally biased region" description="Polar residues" evidence="1">
    <location>
        <begin position="724"/>
        <end position="747"/>
    </location>
</feature>
<gene>
    <name evidence="4" type="primary">Map10</name>
</gene>
<dbReference type="AlphaFoldDB" id="A0A6P5Q1S9"/>
<dbReference type="CTD" id="54627"/>
<accession>A0A6P5Q1S9</accession>
<feature type="compositionally biased region" description="Basic and acidic residues" evidence="1">
    <location>
        <begin position="643"/>
        <end position="656"/>
    </location>
</feature>
<dbReference type="Pfam" id="PF14925">
    <property type="entry name" value="HPHLAWLY"/>
    <property type="match status" value="1"/>
</dbReference>
<feature type="region of interest" description="Disordered" evidence="1">
    <location>
        <begin position="779"/>
        <end position="860"/>
    </location>
</feature>
<feature type="region of interest" description="Disordered" evidence="1">
    <location>
        <begin position="234"/>
        <end position="257"/>
    </location>
</feature>
<evidence type="ECO:0000256" key="1">
    <source>
        <dbReference type="SAM" id="MobiDB-lite"/>
    </source>
</evidence>
<dbReference type="GO" id="GO:0051256">
    <property type="term" value="P:mitotic spindle midzone assembly"/>
    <property type="evidence" value="ECO:0007669"/>
    <property type="project" value="TreeGrafter"/>
</dbReference>
<feature type="region of interest" description="Disordered" evidence="1">
    <location>
        <begin position="700"/>
        <end position="760"/>
    </location>
</feature>
<dbReference type="KEGG" id="mcal:110300036"/>